<dbReference type="Proteomes" id="UP000735456">
    <property type="component" value="Unassembled WGS sequence"/>
</dbReference>
<comment type="caution">
    <text evidence="1">The sequence shown here is derived from an EMBL/GenBank/DDBJ whole genome shotgun (WGS) entry which is preliminary data.</text>
</comment>
<dbReference type="PROSITE" id="PS51257">
    <property type="entry name" value="PROKAR_LIPOPROTEIN"/>
    <property type="match status" value="1"/>
</dbReference>
<dbReference type="EMBL" id="AATQVU010000001">
    <property type="protein sequence ID" value="EFO3163559.1"/>
    <property type="molecule type" value="Genomic_DNA"/>
</dbReference>
<evidence type="ECO:0000313" key="1">
    <source>
        <dbReference type="EMBL" id="EFO3163559.1"/>
    </source>
</evidence>
<organism evidence="1 2">
    <name type="scientific">Escherichia coli O8</name>
    <dbReference type="NCBI Taxonomy" id="1010796"/>
    <lineage>
        <taxon>Bacteria</taxon>
        <taxon>Pseudomonadati</taxon>
        <taxon>Pseudomonadota</taxon>
        <taxon>Gammaproteobacteria</taxon>
        <taxon>Enterobacterales</taxon>
        <taxon>Enterobacteriaceae</taxon>
        <taxon>Escherichia</taxon>
    </lineage>
</organism>
<protein>
    <recommendedName>
        <fullName evidence="3">Lipoprotein</fullName>
    </recommendedName>
</protein>
<accession>A0A9P2I552</accession>
<dbReference type="AlphaFoldDB" id="A0A9P2I552"/>
<gene>
    <name evidence="1" type="ORF">DP913_00565</name>
</gene>
<evidence type="ECO:0008006" key="3">
    <source>
        <dbReference type="Google" id="ProtNLM"/>
    </source>
</evidence>
<proteinExistence type="predicted"/>
<name>A0A9P2I552_ECOLX</name>
<reference evidence="1" key="1">
    <citation type="submission" date="2018-06" db="EMBL/GenBank/DDBJ databases">
        <authorList>
            <consortium name="GenomeTrakr network: Whole genome sequencing for foodborne pathogen traceback"/>
        </authorList>
    </citation>
    <scope>NUCLEOTIDE SEQUENCE</scope>
    <source>
        <strain evidence="1">PSU-0700</strain>
    </source>
</reference>
<evidence type="ECO:0000313" key="2">
    <source>
        <dbReference type="Proteomes" id="UP000735456"/>
    </source>
</evidence>
<sequence length="82" mass="8614">MKKTLLAALFLSLTACTDPDSARKALEVNGYTNIQIRGYAGLMCSKDDTYSTKFTAISPAGHSVSGAVCSGLLKAATIRIDV</sequence>